<evidence type="ECO:0000313" key="4">
    <source>
        <dbReference type="Proteomes" id="UP000054549"/>
    </source>
</evidence>
<accession>A0A0C2WPZ8</accession>
<organism evidence="3 4">
    <name type="scientific">Amanita muscaria (strain Koide BX008)</name>
    <dbReference type="NCBI Taxonomy" id="946122"/>
    <lineage>
        <taxon>Eukaryota</taxon>
        <taxon>Fungi</taxon>
        <taxon>Dikarya</taxon>
        <taxon>Basidiomycota</taxon>
        <taxon>Agaricomycotina</taxon>
        <taxon>Agaricomycetes</taxon>
        <taxon>Agaricomycetidae</taxon>
        <taxon>Agaricales</taxon>
        <taxon>Pluteineae</taxon>
        <taxon>Amanitaceae</taxon>
        <taxon>Amanita</taxon>
    </lineage>
</organism>
<protein>
    <submittedName>
        <fullName evidence="3">Uncharacterized protein</fullName>
    </submittedName>
</protein>
<dbReference type="Proteomes" id="UP000054549">
    <property type="component" value="Unassembled WGS sequence"/>
</dbReference>
<sequence>MKLSICLTVALTALSVAAAPSLTSPVHLQERGKFGAAASLVKAGSKVKVPHHVRLPPKRPYGRSAPHKPSGKPSHLAPHKPSPPARRPLVKLPAQNQIQQQPKPRPAPPPPQNQQRPKSRPAPPRPSNSDPLSGVGDFIKDVASDLVPHFDLGSIF</sequence>
<dbReference type="EMBL" id="KN818329">
    <property type="protein sequence ID" value="KIL58791.1"/>
    <property type="molecule type" value="Genomic_DNA"/>
</dbReference>
<evidence type="ECO:0000256" key="1">
    <source>
        <dbReference type="SAM" id="MobiDB-lite"/>
    </source>
</evidence>
<evidence type="ECO:0000313" key="3">
    <source>
        <dbReference type="EMBL" id="KIL58791.1"/>
    </source>
</evidence>
<feature type="signal peptide" evidence="2">
    <location>
        <begin position="1"/>
        <end position="18"/>
    </location>
</feature>
<feature type="region of interest" description="Disordered" evidence="1">
    <location>
        <begin position="48"/>
        <end position="137"/>
    </location>
</feature>
<keyword evidence="4" id="KW-1185">Reference proteome</keyword>
<feature type="compositionally biased region" description="Basic residues" evidence="1">
    <location>
        <begin position="48"/>
        <end position="70"/>
    </location>
</feature>
<gene>
    <name evidence="3" type="ORF">M378DRAFT_170155</name>
</gene>
<dbReference type="InParanoid" id="A0A0C2WPZ8"/>
<keyword evidence="2" id="KW-0732">Signal</keyword>
<evidence type="ECO:0000256" key="2">
    <source>
        <dbReference type="SAM" id="SignalP"/>
    </source>
</evidence>
<dbReference type="AlphaFoldDB" id="A0A0C2WPZ8"/>
<name>A0A0C2WPZ8_AMAMK</name>
<feature type="compositionally biased region" description="Pro residues" evidence="1">
    <location>
        <begin position="103"/>
        <end position="112"/>
    </location>
</feature>
<proteinExistence type="predicted"/>
<feature type="chain" id="PRO_5002173710" evidence="2">
    <location>
        <begin position="19"/>
        <end position="156"/>
    </location>
</feature>
<dbReference type="HOGENOM" id="CLU_1686087_0_0_1"/>
<reference evidence="3 4" key="1">
    <citation type="submission" date="2014-04" db="EMBL/GenBank/DDBJ databases">
        <title>Evolutionary Origins and Diversification of the Mycorrhizal Mutualists.</title>
        <authorList>
            <consortium name="DOE Joint Genome Institute"/>
            <consortium name="Mycorrhizal Genomics Consortium"/>
            <person name="Kohler A."/>
            <person name="Kuo A."/>
            <person name="Nagy L.G."/>
            <person name="Floudas D."/>
            <person name="Copeland A."/>
            <person name="Barry K.W."/>
            <person name="Cichocki N."/>
            <person name="Veneault-Fourrey C."/>
            <person name="LaButti K."/>
            <person name="Lindquist E.A."/>
            <person name="Lipzen A."/>
            <person name="Lundell T."/>
            <person name="Morin E."/>
            <person name="Murat C."/>
            <person name="Riley R."/>
            <person name="Ohm R."/>
            <person name="Sun H."/>
            <person name="Tunlid A."/>
            <person name="Henrissat B."/>
            <person name="Grigoriev I.V."/>
            <person name="Hibbett D.S."/>
            <person name="Martin F."/>
        </authorList>
    </citation>
    <scope>NUCLEOTIDE SEQUENCE [LARGE SCALE GENOMIC DNA]</scope>
    <source>
        <strain evidence="3 4">Koide BX008</strain>
    </source>
</reference>